<keyword evidence="6 12" id="KW-0489">Methyltransferase</keyword>
<dbReference type="InterPro" id="IPR000682">
    <property type="entry name" value="PCMT"/>
</dbReference>
<comment type="caution">
    <text evidence="12">The sequence shown here is derived from an EMBL/GenBank/DDBJ whole genome shotgun (WGS) entry which is preliminary data.</text>
</comment>
<comment type="subcellular location">
    <subcellularLocation>
        <location evidence="1">Cytoplasm</location>
    </subcellularLocation>
</comment>
<evidence type="ECO:0000256" key="7">
    <source>
        <dbReference type="ARBA" id="ARBA00022679"/>
    </source>
</evidence>
<organism evidence="12 13">
    <name type="scientific">Amycolatopsis vastitatis</name>
    <dbReference type="NCBI Taxonomy" id="1905142"/>
    <lineage>
        <taxon>Bacteria</taxon>
        <taxon>Bacillati</taxon>
        <taxon>Actinomycetota</taxon>
        <taxon>Actinomycetes</taxon>
        <taxon>Pseudonocardiales</taxon>
        <taxon>Pseudonocardiaceae</taxon>
        <taxon>Amycolatopsis</taxon>
    </lineage>
</organism>
<dbReference type="Pfam" id="PF01135">
    <property type="entry name" value="PCMT"/>
    <property type="match status" value="1"/>
</dbReference>
<dbReference type="GO" id="GO:0004719">
    <property type="term" value="F:protein-L-isoaspartate (D-aspartate) O-methyltransferase activity"/>
    <property type="evidence" value="ECO:0007669"/>
    <property type="project" value="UniProtKB-EC"/>
</dbReference>
<evidence type="ECO:0000256" key="3">
    <source>
        <dbReference type="ARBA" id="ARBA00011890"/>
    </source>
</evidence>
<name>A0A229T3P1_9PSEU</name>
<gene>
    <name evidence="12" type="ORF">CF165_23670</name>
</gene>
<dbReference type="PROSITE" id="PS01279">
    <property type="entry name" value="PCMT"/>
    <property type="match status" value="1"/>
</dbReference>
<evidence type="ECO:0000256" key="8">
    <source>
        <dbReference type="ARBA" id="ARBA00022691"/>
    </source>
</evidence>
<keyword evidence="5" id="KW-0963">Cytoplasm</keyword>
<dbReference type="AlphaFoldDB" id="A0A229T3P1"/>
<evidence type="ECO:0000256" key="4">
    <source>
        <dbReference type="ARBA" id="ARBA00013346"/>
    </source>
</evidence>
<evidence type="ECO:0000313" key="12">
    <source>
        <dbReference type="EMBL" id="OXM65534.1"/>
    </source>
</evidence>
<dbReference type="OrthoDB" id="5143400at2"/>
<evidence type="ECO:0000256" key="2">
    <source>
        <dbReference type="ARBA" id="ARBA00005369"/>
    </source>
</evidence>
<evidence type="ECO:0000313" key="13">
    <source>
        <dbReference type="Proteomes" id="UP000215199"/>
    </source>
</evidence>
<dbReference type="EMBL" id="NMUL01000023">
    <property type="protein sequence ID" value="OXM65534.1"/>
    <property type="molecule type" value="Genomic_DNA"/>
</dbReference>
<evidence type="ECO:0000256" key="1">
    <source>
        <dbReference type="ARBA" id="ARBA00004496"/>
    </source>
</evidence>
<accession>A0A229T3P1</accession>
<proteinExistence type="inferred from homology"/>
<evidence type="ECO:0000256" key="11">
    <source>
        <dbReference type="ARBA" id="ARBA00031350"/>
    </source>
</evidence>
<keyword evidence="7 12" id="KW-0808">Transferase</keyword>
<dbReference type="PANTHER" id="PTHR11579">
    <property type="entry name" value="PROTEIN-L-ISOASPARTATE O-METHYLTRANSFERASE"/>
    <property type="match status" value="1"/>
</dbReference>
<reference evidence="13" key="1">
    <citation type="submission" date="2017-07" db="EMBL/GenBank/DDBJ databases">
        <title>Comparative genome mining reveals phylogenetic distribution patterns of secondary metabolites in Amycolatopsis.</title>
        <authorList>
            <person name="Adamek M."/>
            <person name="Alanjary M."/>
            <person name="Sales-Ortells H."/>
            <person name="Goodfellow M."/>
            <person name="Bull A.T."/>
            <person name="Kalinowski J."/>
            <person name="Ziemert N."/>
        </authorList>
    </citation>
    <scope>NUCLEOTIDE SEQUENCE [LARGE SCALE GENOMIC DNA]</scope>
    <source>
        <strain evidence="13">H5</strain>
    </source>
</reference>
<evidence type="ECO:0000256" key="5">
    <source>
        <dbReference type="ARBA" id="ARBA00022490"/>
    </source>
</evidence>
<dbReference type="Gene3D" id="3.40.50.150">
    <property type="entry name" value="Vaccinia Virus protein VP39"/>
    <property type="match status" value="1"/>
</dbReference>
<evidence type="ECO:0000256" key="6">
    <source>
        <dbReference type="ARBA" id="ARBA00022603"/>
    </source>
</evidence>
<keyword evidence="13" id="KW-1185">Reference proteome</keyword>
<dbReference type="InterPro" id="IPR029063">
    <property type="entry name" value="SAM-dependent_MTases_sf"/>
</dbReference>
<dbReference type="EC" id="2.1.1.77" evidence="3"/>
<dbReference type="GO" id="GO:0005737">
    <property type="term" value="C:cytoplasm"/>
    <property type="evidence" value="ECO:0007669"/>
    <property type="project" value="UniProtKB-SubCell"/>
</dbReference>
<dbReference type="SUPFAM" id="SSF53335">
    <property type="entry name" value="S-adenosyl-L-methionine-dependent methyltransferases"/>
    <property type="match status" value="1"/>
</dbReference>
<sequence length="387" mass="42593">MIEQDSRLSQLAIDLNHALIERLAATGKLTTRSWRTAFEDVPRHLFAPRFTLPDNLGGHALDVADSAHREEWLRAVYHDEALLTVFDEREMATTSCSAPSVVATMLESSQATDGDAVLEIGTGTGWTAGLLSHRLGSEAVTSVDIDPRCVAEARERLNHLGLDPTLTVADGYLGYPARAPYDRIIATASLRRVPPVWLQQVRPGGTILTDLRGDFAGNLARLTVNKDGSASGRFLPERVNFMPLRSEEEHLHELPELASRAVSAPGPHRRTNLGPVALRKWEFAFLAQLSIPGARAGRIRIKGGPMYFCLTDPRSESWARVELEAGDADREVTQGGDRRLWDELEAAYELWTRLDQPQPVDFTITVSPGGGQSVTLPAIDKQWSLPL</sequence>
<dbReference type="GO" id="GO:0032259">
    <property type="term" value="P:methylation"/>
    <property type="evidence" value="ECO:0007669"/>
    <property type="project" value="UniProtKB-KW"/>
</dbReference>
<dbReference type="PANTHER" id="PTHR11579:SF0">
    <property type="entry name" value="PROTEIN-L-ISOASPARTATE(D-ASPARTATE) O-METHYLTRANSFERASE"/>
    <property type="match status" value="1"/>
</dbReference>
<protein>
    <recommendedName>
        <fullName evidence="4">Protein-L-isoaspartate O-methyltransferase</fullName>
        <ecNumber evidence="3">2.1.1.77</ecNumber>
    </recommendedName>
    <alternativeName>
        <fullName evidence="11">L-isoaspartyl protein carboxyl methyltransferase</fullName>
    </alternativeName>
    <alternativeName>
        <fullName evidence="9">Protein L-isoaspartyl methyltransferase</fullName>
    </alternativeName>
    <alternativeName>
        <fullName evidence="10">Protein-beta-aspartate methyltransferase</fullName>
    </alternativeName>
</protein>
<evidence type="ECO:0000256" key="9">
    <source>
        <dbReference type="ARBA" id="ARBA00030757"/>
    </source>
</evidence>
<keyword evidence="8" id="KW-0949">S-adenosyl-L-methionine</keyword>
<dbReference type="Proteomes" id="UP000215199">
    <property type="component" value="Unassembled WGS sequence"/>
</dbReference>
<comment type="similarity">
    <text evidence="2">Belongs to the methyltransferase superfamily. L-isoaspartyl/D-aspartyl protein methyltransferase family.</text>
</comment>
<evidence type="ECO:0000256" key="10">
    <source>
        <dbReference type="ARBA" id="ARBA00031323"/>
    </source>
</evidence>
<dbReference type="CDD" id="cd02440">
    <property type="entry name" value="AdoMet_MTases"/>
    <property type="match status" value="1"/>
</dbReference>